<dbReference type="OrthoDB" id="3739692at2759"/>
<dbReference type="InterPro" id="IPR056672">
    <property type="entry name" value="DUF7770"/>
</dbReference>
<name>A0A6A6IUT6_9PLEO</name>
<dbReference type="RefSeq" id="XP_033689325.1">
    <property type="nucleotide sequence ID" value="XM_033831850.1"/>
</dbReference>
<gene>
    <name evidence="2" type="ORF">BU26DRAFT_546600</name>
</gene>
<keyword evidence="3" id="KW-1185">Reference proteome</keyword>
<dbReference type="Pfam" id="PF24968">
    <property type="entry name" value="DUF7770"/>
    <property type="match status" value="1"/>
</dbReference>
<sequence>MGPVMQGGQLSQNHWTIYMLTSTTGSVQLNMQHADTVSDRGKLVVKEHAYIQSNTAVQFWDIPACANVLAGKVYDFILTKRRHKYNMAEGGVGCRWWVLTVMRDIAESGFSEGSSVEQFLPNLSYNYSRGVAPIALAMKQGSFY</sequence>
<evidence type="ECO:0000313" key="2">
    <source>
        <dbReference type="EMBL" id="KAF2254321.1"/>
    </source>
</evidence>
<dbReference type="GeneID" id="54585180"/>
<dbReference type="Proteomes" id="UP000800094">
    <property type="component" value="Unassembled WGS sequence"/>
</dbReference>
<evidence type="ECO:0000259" key="1">
    <source>
        <dbReference type="Pfam" id="PF24968"/>
    </source>
</evidence>
<proteinExistence type="predicted"/>
<feature type="domain" description="DUF7770" evidence="1">
    <location>
        <begin position="8"/>
        <end position="144"/>
    </location>
</feature>
<accession>A0A6A6IUT6</accession>
<dbReference type="EMBL" id="ML987190">
    <property type="protein sequence ID" value="KAF2254321.1"/>
    <property type="molecule type" value="Genomic_DNA"/>
</dbReference>
<organism evidence="2 3">
    <name type="scientific">Trematosphaeria pertusa</name>
    <dbReference type="NCBI Taxonomy" id="390896"/>
    <lineage>
        <taxon>Eukaryota</taxon>
        <taxon>Fungi</taxon>
        <taxon>Dikarya</taxon>
        <taxon>Ascomycota</taxon>
        <taxon>Pezizomycotina</taxon>
        <taxon>Dothideomycetes</taxon>
        <taxon>Pleosporomycetidae</taxon>
        <taxon>Pleosporales</taxon>
        <taxon>Massarineae</taxon>
        <taxon>Trematosphaeriaceae</taxon>
        <taxon>Trematosphaeria</taxon>
    </lineage>
</organism>
<protein>
    <recommendedName>
        <fullName evidence="1">DUF7770 domain-containing protein</fullName>
    </recommendedName>
</protein>
<reference evidence="2" key="1">
    <citation type="journal article" date="2020" name="Stud. Mycol.">
        <title>101 Dothideomycetes genomes: a test case for predicting lifestyles and emergence of pathogens.</title>
        <authorList>
            <person name="Haridas S."/>
            <person name="Albert R."/>
            <person name="Binder M."/>
            <person name="Bloem J."/>
            <person name="Labutti K."/>
            <person name="Salamov A."/>
            <person name="Andreopoulos B."/>
            <person name="Baker S."/>
            <person name="Barry K."/>
            <person name="Bills G."/>
            <person name="Bluhm B."/>
            <person name="Cannon C."/>
            <person name="Castanera R."/>
            <person name="Culley D."/>
            <person name="Daum C."/>
            <person name="Ezra D."/>
            <person name="Gonzalez J."/>
            <person name="Henrissat B."/>
            <person name="Kuo A."/>
            <person name="Liang C."/>
            <person name="Lipzen A."/>
            <person name="Lutzoni F."/>
            <person name="Magnuson J."/>
            <person name="Mondo S."/>
            <person name="Nolan M."/>
            <person name="Ohm R."/>
            <person name="Pangilinan J."/>
            <person name="Park H.-J."/>
            <person name="Ramirez L."/>
            <person name="Alfaro M."/>
            <person name="Sun H."/>
            <person name="Tritt A."/>
            <person name="Yoshinaga Y."/>
            <person name="Zwiers L.-H."/>
            <person name="Turgeon B."/>
            <person name="Goodwin S."/>
            <person name="Spatafora J."/>
            <person name="Crous P."/>
            <person name="Grigoriev I."/>
        </authorList>
    </citation>
    <scope>NUCLEOTIDE SEQUENCE</scope>
    <source>
        <strain evidence="2">CBS 122368</strain>
    </source>
</reference>
<dbReference type="AlphaFoldDB" id="A0A6A6IUT6"/>
<evidence type="ECO:0000313" key="3">
    <source>
        <dbReference type="Proteomes" id="UP000800094"/>
    </source>
</evidence>